<sequence length="136" mass="15417">MLSTRVKNYCIVMLRGTMHSMCNTRIIDISSNLLLNWWNNLKTLKFAGFKVQLAFDHLDKVVRAYFGLQVDKSEDELDTKIKSLSAAFEQLTGEMKALKETRECVALAKASKSDIIKDCLTEAATKKWWPAVTGLL</sequence>
<protein>
    <submittedName>
        <fullName evidence="1">Uncharacterized protein</fullName>
    </submittedName>
</protein>
<dbReference type="AlphaFoldDB" id="A0AAV1RS32"/>
<reference evidence="1 2" key="1">
    <citation type="submission" date="2024-01" db="EMBL/GenBank/DDBJ databases">
        <authorList>
            <person name="Waweru B."/>
        </authorList>
    </citation>
    <scope>NUCLEOTIDE SEQUENCE [LARGE SCALE GENOMIC DNA]</scope>
</reference>
<comment type="caution">
    <text evidence="1">The sequence shown here is derived from an EMBL/GenBank/DDBJ whole genome shotgun (WGS) entry which is preliminary data.</text>
</comment>
<evidence type="ECO:0000313" key="1">
    <source>
        <dbReference type="EMBL" id="CAK7338665.1"/>
    </source>
</evidence>
<accession>A0AAV1RS32</accession>
<dbReference type="PANTHER" id="PTHR35021">
    <property type="match status" value="1"/>
</dbReference>
<keyword evidence="2" id="KW-1185">Reference proteome</keyword>
<gene>
    <name evidence="1" type="ORF">DCAF_LOCUS13713</name>
</gene>
<dbReference type="Proteomes" id="UP001314170">
    <property type="component" value="Unassembled WGS sequence"/>
</dbReference>
<proteinExistence type="predicted"/>
<dbReference type="PANTHER" id="PTHR35021:SF8">
    <property type="entry name" value="FIBER PROTEIN FB17"/>
    <property type="match status" value="1"/>
</dbReference>
<dbReference type="EMBL" id="CAWUPB010001156">
    <property type="protein sequence ID" value="CAK7338665.1"/>
    <property type="molecule type" value="Genomic_DNA"/>
</dbReference>
<organism evidence="1 2">
    <name type="scientific">Dovyalis caffra</name>
    <dbReference type="NCBI Taxonomy" id="77055"/>
    <lineage>
        <taxon>Eukaryota</taxon>
        <taxon>Viridiplantae</taxon>
        <taxon>Streptophyta</taxon>
        <taxon>Embryophyta</taxon>
        <taxon>Tracheophyta</taxon>
        <taxon>Spermatophyta</taxon>
        <taxon>Magnoliopsida</taxon>
        <taxon>eudicotyledons</taxon>
        <taxon>Gunneridae</taxon>
        <taxon>Pentapetalae</taxon>
        <taxon>rosids</taxon>
        <taxon>fabids</taxon>
        <taxon>Malpighiales</taxon>
        <taxon>Salicaceae</taxon>
        <taxon>Flacourtieae</taxon>
        <taxon>Dovyalis</taxon>
    </lineage>
</organism>
<name>A0AAV1RS32_9ROSI</name>
<evidence type="ECO:0000313" key="2">
    <source>
        <dbReference type="Proteomes" id="UP001314170"/>
    </source>
</evidence>